<keyword evidence="4" id="KW-0326">Glycosidase</keyword>
<feature type="binding site" evidence="3">
    <location>
        <position position="56"/>
    </location>
    <ligand>
        <name>Mg(2+)</name>
        <dbReference type="ChEBI" id="CHEBI:18420"/>
        <label>1</label>
    </ligand>
</feature>
<keyword evidence="3" id="KW-0479">Metal-binding</keyword>
<reference evidence="4 5" key="1">
    <citation type="submission" date="2018-09" db="EMBL/GenBank/DDBJ databases">
        <authorList>
            <person name="Postec A."/>
        </authorList>
    </citation>
    <scope>NUCLEOTIDE SEQUENCE [LARGE SCALE GENOMIC DNA]</scope>
    <source>
        <strain evidence="4">70B-A</strain>
    </source>
</reference>
<accession>A0A3P7Q1N9</accession>
<feature type="binding site" evidence="3">
    <location>
        <position position="57"/>
    </location>
    <ligand>
        <name>Mg(2+)</name>
        <dbReference type="ChEBI" id="CHEBI:18420"/>
        <label>1</label>
    </ligand>
</feature>
<comment type="similarity">
    <text evidence="1">Belongs to the ADP-ribosylglycohydrolase family.</text>
</comment>
<dbReference type="GO" id="GO:0047407">
    <property type="term" value="F:ADP-ribosyl-[dinitrogen reductase] hydrolase activity"/>
    <property type="evidence" value="ECO:0007669"/>
    <property type="project" value="UniProtKB-EC"/>
</dbReference>
<dbReference type="InterPro" id="IPR050792">
    <property type="entry name" value="ADP-ribosylglycohydrolase"/>
</dbReference>
<evidence type="ECO:0000313" key="5">
    <source>
        <dbReference type="Proteomes" id="UP000279029"/>
    </source>
</evidence>
<keyword evidence="2 4" id="KW-0378">Hydrolase</keyword>
<name>A0A3P7Q1N9_9FIRM</name>
<dbReference type="AlphaFoldDB" id="A0A3P7Q1N9"/>
<dbReference type="PANTHER" id="PTHR16222">
    <property type="entry name" value="ADP-RIBOSYLGLYCOHYDROLASE"/>
    <property type="match status" value="1"/>
</dbReference>
<dbReference type="EMBL" id="LR130778">
    <property type="protein sequence ID" value="VDN49251.1"/>
    <property type="molecule type" value="Genomic_DNA"/>
</dbReference>
<protein>
    <submittedName>
        <fullName evidence="4">ADP-ribosyl-(Dinitrogen reductase) glycohydrolase</fullName>
        <ecNumber evidence="4">3.2.2.24</ecNumber>
    </submittedName>
</protein>
<keyword evidence="5" id="KW-1185">Reference proteome</keyword>
<evidence type="ECO:0000256" key="3">
    <source>
        <dbReference type="PIRSR" id="PIRSR605502-1"/>
    </source>
</evidence>
<sequence length="347" mass="38245">MEKLDRIKGCMIGGAIGDAFGWPVEFLSYDQIRNKYGKGGIRNLQINSHGVAEITDDTQMSLFTAEGLLRAETRQLRKGICHAPSVVNNAYLRWLRTQSYPEIPDKDWIYDGWLIQHEGLFNQRAPGNTCLHALSIDRMGTIQEPLNDSKGCGGVMRVAPIGLFLEPDMAFGMAMECAALTHGHPTGYIASGALAYLIALLVRGNRLEDAAVDTVKKLETVKDHEETSRALKKAIKLSKTNRSSLKCIQELGEGWIAEEALAIAVYCALKSEDDFEAAMIMSVNHDGDSDSTGAIAGNVLGVYGGIDFIPVEMVSKVELAQVIFEMAVDLDRGHQDTEEWWEKYPGY</sequence>
<keyword evidence="3" id="KW-0460">Magnesium</keyword>
<dbReference type="PANTHER" id="PTHR16222:SF24">
    <property type="entry name" value="ADP-RIBOSYLHYDROLASE ARH3"/>
    <property type="match status" value="1"/>
</dbReference>
<dbReference type="OrthoDB" id="9798107at2"/>
<proteinExistence type="inferred from homology"/>
<evidence type="ECO:0000256" key="2">
    <source>
        <dbReference type="ARBA" id="ARBA00022801"/>
    </source>
</evidence>
<dbReference type="InterPro" id="IPR005502">
    <property type="entry name" value="Ribosyl_crysJ1"/>
</dbReference>
<evidence type="ECO:0000256" key="1">
    <source>
        <dbReference type="ARBA" id="ARBA00010702"/>
    </source>
</evidence>
<feature type="binding site" evidence="3">
    <location>
        <position position="55"/>
    </location>
    <ligand>
        <name>Mg(2+)</name>
        <dbReference type="ChEBI" id="CHEBI:18420"/>
        <label>1</label>
    </ligand>
</feature>
<dbReference type="Proteomes" id="UP000279029">
    <property type="component" value="Chromosome"/>
</dbReference>
<feature type="binding site" evidence="3">
    <location>
        <position position="290"/>
    </location>
    <ligand>
        <name>Mg(2+)</name>
        <dbReference type="ChEBI" id="CHEBI:18420"/>
        <label>1</label>
    </ligand>
</feature>
<dbReference type="KEGG" id="cbar:PATL70BA_3325"/>
<organism evidence="4 5">
    <name type="scientific">Petrocella atlantisensis</name>
    <dbReference type="NCBI Taxonomy" id="2173034"/>
    <lineage>
        <taxon>Bacteria</taxon>
        <taxon>Bacillati</taxon>
        <taxon>Bacillota</taxon>
        <taxon>Clostridia</taxon>
        <taxon>Lachnospirales</taxon>
        <taxon>Vallitaleaceae</taxon>
        <taxon>Petrocella</taxon>
    </lineage>
</organism>
<dbReference type="Pfam" id="PF03747">
    <property type="entry name" value="ADP_ribosyl_GH"/>
    <property type="match status" value="1"/>
</dbReference>
<dbReference type="SUPFAM" id="SSF101478">
    <property type="entry name" value="ADP-ribosylglycohydrolase"/>
    <property type="match status" value="1"/>
</dbReference>
<dbReference type="EC" id="3.2.2.24" evidence="4"/>
<dbReference type="GO" id="GO:0046872">
    <property type="term" value="F:metal ion binding"/>
    <property type="evidence" value="ECO:0007669"/>
    <property type="project" value="UniProtKB-KW"/>
</dbReference>
<feature type="binding site" evidence="3">
    <location>
        <position position="288"/>
    </location>
    <ligand>
        <name>Mg(2+)</name>
        <dbReference type="ChEBI" id="CHEBI:18420"/>
        <label>1</label>
    </ligand>
</feature>
<dbReference type="InterPro" id="IPR036705">
    <property type="entry name" value="Ribosyl_crysJ1_sf"/>
</dbReference>
<evidence type="ECO:0000313" key="4">
    <source>
        <dbReference type="EMBL" id="VDN49251.1"/>
    </source>
</evidence>
<feature type="binding site" evidence="3">
    <location>
        <position position="291"/>
    </location>
    <ligand>
        <name>Mg(2+)</name>
        <dbReference type="ChEBI" id="CHEBI:18420"/>
        <label>1</label>
    </ligand>
</feature>
<dbReference type="Gene3D" id="1.10.4080.10">
    <property type="entry name" value="ADP-ribosylation/Crystallin J1"/>
    <property type="match status" value="1"/>
</dbReference>
<gene>
    <name evidence="4" type="primary">draG</name>
    <name evidence="4" type="ORF">PATL70BA_3325</name>
</gene>
<comment type="cofactor">
    <cofactor evidence="3">
        <name>Mg(2+)</name>
        <dbReference type="ChEBI" id="CHEBI:18420"/>
    </cofactor>
    <text evidence="3">Binds 2 magnesium ions per subunit.</text>
</comment>